<dbReference type="AlphaFoldDB" id="A0A8C5HNN7"/>
<dbReference type="Pfam" id="PF10231">
    <property type="entry name" value="COA8"/>
    <property type="match status" value="1"/>
</dbReference>
<dbReference type="PANTHER" id="PTHR31107:SF2">
    <property type="entry name" value="CYTOCHROME C OXIDASE ASSEMBLY FACTOR 8"/>
    <property type="match status" value="1"/>
</dbReference>
<dbReference type="InterPro" id="IPR018796">
    <property type="entry name" value="COA8"/>
</dbReference>
<evidence type="ECO:0000256" key="7">
    <source>
        <dbReference type="SAM" id="MobiDB-lite"/>
    </source>
</evidence>
<evidence type="ECO:0000256" key="6">
    <source>
        <dbReference type="ARBA" id="ARBA00023136"/>
    </source>
</evidence>
<evidence type="ECO:0000256" key="2">
    <source>
        <dbReference type="ARBA" id="ARBA00005453"/>
    </source>
</evidence>
<reference evidence="8" key="3">
    <citation type="submission" date="2025-09" db="UniProtKB">
        <authorList>
            <consortium name="Ensembl"/>
        </authorList>
    </citation>
    <scope>IDENTIFICATION</scope>
</reference>
<comment type="subcellular location">
    <subcellularLocation>
        <location evidence="1">Mitochondrion inner membrane</location>
        <topology evidence="1">Peripheral membrane protein</topology>
        <orientation evidence="1">Matrix side</orientation>
    </subcellularLocation>
</comment>
<proteinExistence type="inferred from homology"/>
<name>A0A8C5HNN7_GOUWI</name>
<evidence type="ECO:0000256" key="5">
    <source>
        <dbReference type="ARBA" id="ARBA00023128"/>
    </source>
</evidence>
<reference evidence="8" key="2">
    <citation type="submission" date="2025-08" db="UniProtKB">
        <authorList>
            <consortium name="Ensembl"/>
        </authorList>
    </citation>
    <scope>IDENTIFICATION</scope>
</reference>
<keyword evidence="4" id="KW-0809">Transit peptide</keyword>
<dbReference type="OrthoDB" id="6246201at2759"/>
<dbReference type="GO" id="GO:0097193">
    <property type="term" value="P:intrinsic apoptotic signaling pathway"/>
    <property type="evidence" value="ECO:0007669"/>
    <property type="project" value="InterPro"/>
</dbReference>
<feature type="region of interest" description="Disordered" evidence="7">
    <location>
        <begin position="35"/>
        <end position="59"/>
    </location>
</feature>
<dbReference type="CTD" id="84334"/>
<keyword evidence="9" id="KW-1185">Reference proteome</keyword>
<feature type="compositionally biased region" description="Polar residues" evidence="7">
    <location>
        <begin position="35"/>
        <end position="53"/>
    </location>
</feature>
<evidence type="ECO:0000313" key="8">
    <source>
        <dbReference type="Ensembl" id="ENSGWIP00000047957.1"/>
    </source>
</evidence>
<dbReference type="PANTHER" id="PTHR31107">
    <property type="entry name" value="APOPTOGENIC PROTEIN 1, MITOCHONDRIAL"/>
    <property type="match status" value="1"/>
</dbReference>
<organism evidence="8 9">
    <name type="scientific">Gouania willdenowi</name>
    <name type="common">Blunt-snouted clingfish</name>
    <name type="synonym">Lepadogaster willdenowi</name>
    <dbReference type="NCBI Taxonomy" id="441366"/>
    <lineage>
        <taxon>Eukaryota</taxon>
        <taxon>Metazoa</taxon>
        <taxon>Chordata</taxon>
        <taxon>Craniata</taxon>
        <taxon>Vertebrata</taxon>
        <taxon>Euteleostomi</taxon>
        <taxon>Actinopterygii</taxon>
        <taxon>Neopterygii</taxon>
        <taxon>Teleostei</taxon>
        <taxon>Neoteleostei</taxon>
        <taxon>Acanthomorphata</taxon>
        <taxon>Ovalentaria</taxon>
        <taxon>Blenniimorphae</taxon>
        <taxon>Blenniiformes</taxon>
        <taxon>Gobiesocoidei</taxon>
        <taxon>Gobiesocidae</taxon>
        <taxon>Gobiesocinae</taxon>
        <taxon>Gouania</taxon>
    </lineage>
</organism>
<evidence type="ECO:0000256" key="3">
    <source>
        <dbReference type="ARBA" id="ARBA00022792"/>
    </source>
</evidence>
<evidence type="ECO:0000256" key="1">
    <source>
        <dbReference type="ARBA" id="ARBA00004443"/>
    </source>
</evidence>
<accession>A0A8C5HNN7</accession>
<reference evidence="8" key="1">
    <citation type="submission" date="2020-06" db="EMBL/GenBank/DDBJ databases">
        <authorList>
            <consortium name="Wellcome Sanger Institute Data Sharing"/>
        </authorList>
    </citation>
    <scope>NUCLEOTIDE SEQUENCE [LARGE SCALE GENOMIC DNA]</scope>
</reference>
<gene>
    <name evidence="8" type="primary">apopt1</name>
</gene>
<comment type="similarity">
    <text evidence="2">Belongs to the COA8 family.</text>
</comment>
<keyword evidence="3" id="KW-0999">Mitochondrion inner membrane</keyword>
<protein>
    <recommendedName>
        <fullName evidence="10">Apoptogenic protein 1, mitochondrial</fullName>
    </recommendedName>
</protein>
<sequence length="196" mass="23120">MTVSLYFSLIGGKRRSAVSAAAAYFNFSRLKSSAESSTPRQNSTSRPAPSSTHDWIGPPSLLSNLRPIVYRESQDESELEKRLRNLRQDTEDWNHRFWSTQNLTFSRDKEEFIVSQLKAKGLTLRDEAGRRRTLNSEEMAFFYKSFLDRNRKRHADYNREWYRRNFTITLLMGRVTLSNIWRTISDRHRRTKSSKS</sequence>
<evidence type="ECO:0008006" key="10">
    <source>
        <dbReference type="Google" id="ProtNLM"/>
    </source>
</evidence>
<evidence type="ECO:0000313" key="9">
    <source>
        <dbReference type="Proteomes" id="UP000694680"/>
    </source>
</evidence>
<dbReference type="Ensembl" id="ENSGWIT00000051871.1">
    <property type="protein sequence ID" value="ENSGWIP00000047957.1"/>
    <property type="gene ID" value="ENSGWIG00000023556.1"/>
</dbReference>
<keyword evidence="6" id="KW-0472">Membrane</keyword>
<dbReference type="GO" id="GO:0005743">
    <property type="term" value="C:mitochondrial inner membrane"/>
    <property type="evidence" value="ECO:0007669"/>
    <property type="project" value="UniProtKB-SubCell"/>
</dbReference>
<evidence type="ECO:0000256" key="4">
    <source>
        <dbReference type="ARBA" id="ARBA00022946"/>
    </source>
</evidence>
<dbReference type="Proteomes" id="UP000694680">
    <property type="component" value="Chromosome 22"/>
</dbReference>
<keyword evidence="5" id="KW-0496">Mitochondrion</keyword>